<dbReference type="InterPro" id="IPR017853">
    <property type="entry name" value="GH"/>
</dbReference>
<reference evidence="7 8" key="1">
    <citation type="submission" date="2024-04" db="EMBL/GenBank/DDBJ databases">
        <title>Phyllosticta paracitricarpa is synonymous to the EU quarantine fungus P. citricarpa based on phylogenomic analyses.</title>
        <authorList>
            <consortium name="Lawrence Berkeley National Laboratory"/>
            <person name="Van Ingen-Buijs V.A."/>
            <person name="Van Westerhoven A.C."/>
            <person name="Haridas S."/>
            <person name="Skiadas P."/>
            <person name="Martin F."/>
            <person name="Groenewald J.Z."/>
            <person name="Crous P.W."/>
            <person name="Seidl M.F."/>
        </authorList>
    </citation>
    <scope>NUCLEOTIDE SEQUENCE [LARGE SCALE GENOMIC DNA]</scope>
    <source>
        <strain evidence="7 8">CBS 123371</strain>
    </source>
</reference>
<dbReference type="EMBL" id="JBBPHU010000013">
    <property type="protein sequence ID" value="KAK7510921.1"/>
    <property type="molecule type" value="Genomic_DNA"/>
</dbReference>
<evidence type="ECO:0000256" key="5">
    <source>
        <dbReference type="RuleBase" id="RU361209"/>
    </source>
</evidence>
<evidence type="ECO:0000256" key="2">
    <source>
        <dbReference type="ARBA" id="ARBA00007528"/>
    </source>
</evidence>
<accession>A0ABR1KAE0</accession>
<keyword evidence="5" id="KW-0449">Lipoprotein</keyword>
<organism evidence="7 8">
    <name type="scientific">Phyllosticta citriasiana</name>
    <dbReference type="NCBI Taxonomy" id="595635"/>
    <lineage>
        <taxon>Eukaryota</taxon>
        <taxon>Fungi</taxon>
        <taxon>Dikarya</taxon>
        <taxon>Ascomycota</taxon>
        <taxon>Pezizomycotina</taxon>
        <taxon>Dothideomycetes</taxon>
        <taxon>Dothideomycetes incertae sedis</taxon>
        <taxon>Botryosphaeriales</taxon>
        <taxon>Phyllostictaceae</taxon>
        <taxon>Phyllosticta</taxon>
    </lineage>
</organism>
<keyword evidence="5" id="KW-0808">Transferase</keyword>
<dbReference type="SUPFAM" id="SSF51445">
    <property type="entry name" value="(Trans)glycosidases"/>
    <property type="match status" value="1"/>
</dbReference>
<proteinExistence type="inferred from homology"/>
<evidence type="ECO:0000256" key="1">
    <source>
        <dbReference type="ARBA" id="ARBA00004609"/>
    </source>
</evidence>
<name>A0ABR1KAE0_9PEZI</name>
<dbReference type="Gene3D" id="3.20.20.80">
    <property type="entry name" value="Glycosidases"/>
    <property type="match status" value="1"/>
</dbReference>
<feature type="region of interest" description="Disordered" evidence="6">
    <location>
        <begin position="421"/>
        <end position="463"/>
    </location>
</feature>
<dbReference type="PANTHER" id="PTHR31468">
    <property type="entry name" value="1,3-BETA-GLUCANOSYLTRANSFERASE GAS1"/>
    <property type="match status" value="1"/>
</dbReference>
<comment type="similarity">
    <text evidence="2 5">Belongs to the glycosyl hydrolase 72 family.</text>
</comment>
<feature type="compositionally biased region" description="Low complexity" evidence="6">
    <location>
        <begin position="441"/>
        <end position="463"/>
    </location>
</feature>
<keyword evidence="5" id="KW-0336">GPI-anchor</keyword>
<dbReference type="PANTHER" id="PTHR31468:SF4">
    <property type="entry name" value="1,3-BETA-GLUCANOSYLTRANSFERASE GAS3-RELATED"/>
    <property type="match status" value="1"/>
</dbReference>
<comment type="function">
    <text evidence="5">Splits internally a 1,3-beta-glucan molecule and transfers the newly generated reducing end (the donor) to the non-reducing end of another 1,3-beta-glucan molecule (the acceptor) forming a 1,3-beta linkage, resulting in the elongation of 1,3-beta-glucan chains in the cell wall.</text>
</comment>
<dbReference type="Pfam" id="PF03198">
    <property type="entry name" value="Glyco_hydro_72"/>
    <property type="match status" value="1"/>
</dbReference>
<protein>
    <recommendedName>
        <fullName evidence="5">1,3-beta-glucanosyltransferase</fullName>
        <ecNumber evidence="5">2.4.1.-</ecNumber>
    </recommendedName>
</protein>
<evidence type="ECO:0000256" key="3">
    <source>
        <dbReference type="ARBA" id="ARBA00022729"/>
    </source>
</evidence>
<feature type="compositionally biased region" description="Polar residues" evidence="6">
    <location>
        <begin position="426"/>
        <end position="437"/>
    </location>
</feature>
<comment type="caution">
    <text evidence="7">The sequence shown here is derived from an EMBL/GenBank/DDBJ whole genome shotgun (WGS) entry which is preliminary data.</text>
</comment>
<keyword evidence="3 5" id="KW-0732">Signal</keyword>
<gene>
    <name evidence="7" type="ORF">IWZ03DRAFT_336392</name>
</gene>
<dbReference type="InterPro" id="IPR004886">
    <property type="entry name" value="Glucanosyltransferase"/>
</dbReference>
<evidence type="ECO:0000256" key="6">
    <source>
        <dbReference type="SAM" id="MobiDB-lite"/>
    </source>
</evidence>
<comment type="subcellular location">
    <subcellularLocation>
        <location evidence="1 5">Cell membrane</location>
        <topology evidence="1 5">Lipid-anchor</topology>
        <topology evidence="1 5">GPI-anchor</topology>
    </subcellularLocation>
</comment>
<dbReference type="Proteomes" id="UP001363622">
    <property type="component" value="Unassembled WGS sequence"/>
</dbReference>
<evidence type="ECO:0000313" key="8">
    <source>
        <dbReference type="Proteomes" id="UP001363622"/>
    </source>
</evidence>
<sequence length="486" mass="52518">MLLNYLLPLGTLLAGSALAVNTVEIQGQDFVDTKTNKRMYIMGVDYQPGGSSGYSESSKEDPLTNGTACLRDAAIMQQLGLNTVRIYNVDPDGDHDDCASIFNYVGIYMILDVNAPTYGGSINRADPSSTYTAAYLERIFKMVEAFKNYPNTLGFFGANELINDEKSAKDNPVYIRAVQRDLKNYIKNNADRTIPVGYSAAQVQSVLEDTWEYVQCAIDGDDKDMSRADFFGLNSYSWCGGDATFESSGYNTIVDMFEKSSIPIFFSEYGCNEVKPRVFDEVQALYGEKMTSISGGLVYEWSQESNDYGLVVINDNGTVTLRTDFNNLQSQFNKLNTTLIQSKSSEATSIKPPKCDKSLIDSDSFGAEFDLPETPSKASDMIKNGLSDANVGKIKDVKETDVPFKVYTTSGKEVSGLSIKEVKSGEANTPSGTNLDDGSTAEKSTTGTSTSSSSKASSSAEGAAGKIGVQSTGALVFAGILAVLLC</sequence>
<keyword evidence="5" id="KW-0472">Membrane</keyword>
<feature type="signal peptide" evidence="5">
    <location>
        <begin position="1"/>
        <end position="19"/>
    </location>
</feature>
<dbReference type="EC" id="2.4.1.-" evidence="5"/>
<keyword evidence="8" id="KW-1185">Reference proteome</keyword>
<keyword evidence="4" id="KW-0325">Glycoprotein</keyword>
<feature type="chain" id="PRO_5044953977" description="1,3-beta-glucanosyltransferase" evidence="5">
    <location>
        <begin position="20"/>
        <end position="486"/>
    </location>
</feature>
<evidence type="ECO:0000313" key="7">
    <source>
        <dbReference type="EMBL" id="KAK7510921.1"/>
    </source>
</evidence>
<evidence type="ECO:0000256" key="4">
    <source>
        <dbReference type="ARBA" id="ARBA00023180"/>
    </source>
</evidence>